<name>A0A4Y2D140_ARAVE</name>
<proteinExistence type="predicted"/>
<gene>
    <name evidence="1" type="ORF">AVEN_92908_1</name>
</gene>
<dbReference type="AlphaFoldDB" id="A0A4Y2D140"/>
<sequence>MEISHFPRIASSCVLQESIPPPACRLLLFNNDTSVVTVEYRDMPKRSPMRELEREMIMVIILKQVVDANVSLCLPMIYGFPLSVDLCFHVLEKSECRNFIF</sequence>
<protein>
    <submittedName>
        <fullName evidence="1">Uncharacterized protein</fullName>
    </submittedName>
</protein>
<reference evidence="1 2" key="1">
    <citation type="journal article" date="2019" name="Sci. Rep.">
        <title>Orb-weaving spider Araneus ventricosus genome elucidates the spidroin gene catalogue.</title>
        <authorList>
            <person name="Kono N."/>
            <person name="Nakamura H."/>
            <person name="Ohtoshi R."/>
            <person name="Moran D.A.P."/>
            <person name="Shinohara A."/>
            <person name="Yoshida Y."/>
            <person name="Fujiwara M."/>
            <person name="Mori M."/>
            <person name="Tomita M."/>
            <person name="Arakawa K."/>
        </authorList>
    </citation>
    <scope>NUCLEOTIDE SEQUENCE [LARGE SCALE GENOMIC DNA]</scope>
</reference>
<dbReference type="Proteomes" id="UP000499080">
    <property type="component" value="Unassembled WGS sequence"/>
</dbReference>
<evidence type="ECO:0000313" key="1">
    <source>
        <dbReference type="EMBL" id="GBM10079.1"/>
    </source>
</evidence>
<organism evidence="1 2">
    <name type="scientific">Araneus ventricosus</name>
    <name type="common">Orbweaver spider</name>
    <name type="synonym">Epeira ventricosa</name>
    <dbReference type="NCBI Taxonomy" id="182803"/>
    <lineage>
        <taxon>Eukaryota</taxon>
        <taxon>Metazoa</taxon>
        <taxon>Ecdysozoa</taxon>
        <taxon>Arthropoda</taxon>
        <taxon>Chelicerata</taxon>
        <taxon>Arachnida</taxon>
        <taxon>Araneae</taxon>
        <taxon>Araneomorphae</taxon>
        <taxon>Entelegynae</taxon>
        <taxon>Araneoidea</taxon>
        <taxon>Araneidae</taxon>
        <taxon>Araneus</taxon>
    </lineage>
</organism>
<accession>A0A4Y2D140</accession>
<evidence type="ECO:0000313" key="2">
    <source>
        <dbReference type="Proteomes" id="UP000499080"/>
    </source>
</evidence>
<keyword evidence="2" id="KW-1185">Reference proteome</keyword>
<comment type="caution">
    <text evidence="1">The sequence shown here is derived from an EMBL/GenBank/DDBJ whole genome shotgun (WGS) entry which is preliminary data.</text>
</comment>
<dbReference type="EMBL" id="BGPR01000280">
    <property type="protein sequence ID" value="GBM10079.1"/>
    <property type="molecule type" value="Genomic_DNA"/>
</dbReference>